<reference evidence="2" key="2">
    <citation type="submission" date="2013-03" db="EMBL/GenBank/DDBJ databases">
        <title>The Genome Sequence of Oribacterium sp. ACB1.</title>
        <authorList>
            <consortium name="The Broad Institute Genomics Platform"/>
            <consortium name="The Broad Institute Genome Sequencing Center for Infectious Disease"/>
            <person name="Earl A."/>
            <person name="Ward D."/>
            <person name="Feldgarden M."/>
            <person name="Gevers D."/>
            <person name="Sizova M."/>
            <person name="Hazen A."/>
            <person name="Epstein S."/>
            <person name="Walker B."/>
            <person name="Young S."/>
            <person name="Zeng Q."/>
            <person name="Gargeya S."/>
            <person name="Fitzgerald M."/>
            <person name="Haas B."/>
            <person name="Abouelleil A."/>
            <person name="Allen A.W."/>
            <person name="Alvarado L."/>
            <person name="Arachchi H.M."/>
            <person name="Berlin A.M."/>
            <person name="Chapman S.B."/>
            <person name="Gainer-Dewar J."/>
            <person name="Goldberg J."/>
            <person name="Griggs A."/>
            <person name="Gujja S."/>
            <person name="Hansen M."/>
            <person name="Howarth C."/>
            <person name="Imamovic A."/>
            <person name="Ireland A."/>
            <person name="Larimer J."/>
            <person name="McCowan C."/>
            <person name="Murphy C."/>
            <person name="Pearson M."/>
            <person name="Poon T.W."/>
            <person name="Priest M."/>
            <person name="Roberts A."/>
            <person name="Saif S."/>
            <person name="Shea T."/>
            <person name="Sisk P."/>
            <person name="Sykes S."/>
            <person name="Wortman J."/>
            <person name="Nusbaum C."/>
            <person name="Birren B."/>
        </authorList>
    </citation>
    <scope>NUCLEOTIDE SEQUENCE [LARGE SCALE GENOMIC DNA]</scope>
    <source>
        <strain evidence="2">ACB1</strain>
    </source>
</reference>
<evidence type="ECO:0000313" key="2">
    <source>
        <dbReference type="EMBL" id="EHL09795.1"/>
    </source>
</evidence>
<dbReference type="STRING" id="796943.HMPREF9625_01768"/>
<gene>
    <name evidence="2" type="ORF">HMPREF9625_01768</name>
</gene>
<dbReference type="EMBL" id="AFZC02000002">
    <property type="protein sequence ID" value="EHL09795.1"/>
    <property type="molecule type" value="Genomic_DNA"/>
</dbReference>
<dbReference type="Gene3D" id="1.10.1200.10">
    <property type="entry name" value="ACP-like"/>
    <property type="match status" value="1"/>
</dbReference>
<dbReference type="HOGENOM" id="CLU_108696_19_1_9"/>
<sequence>MEELLEILKSVRPNVDFEHCEDLIGNGTLDSMDMVMIMTQIMQKFDLSIPPEEMVPENFNSAKAMYRLIQKLEDEE</sequence>
<dbReference type="InterPro" id="IPR036736">
    <property type="entry name" value="ACP-like_sf"/>
</dbReference>
<proteinExistence type="predicted"/>
<reference evidence="2" key="1">
    <citation type="submission" date="2011-08" db="EMBL/GenBank/DDBJ databases">
        <authorList>
            <consortium name="The Broad Institute Genome Sequencing Platform"/>
            <person name="Earl A."/>
            <person name="Ward D."/>
            <person name="Feldgarden M."/>
            <person name="Gevers D."/>
            <person name="Sizova M."/>
            <person name="Hazen A."/>
            <person name="Epstein S."/>
            <person name="Young S.K."/>
            <person name="Zeng Q."/>
            <person name="Gargeya S."/>
            <person name="Fitzgerald M."/>
            <person name="Haas B."/>
            <person name="Abouelleil A."/>
            <person name="Alvarado L."/>
            <person name="Arachchi H.M."/>
            <person name="Berlin A."/>
            <person name="Brown A."/>
            <person name="Chapman S.B."/>
            <person name="Chen Z."/>
            <person name="Dunbar C."/>
            <person name="Freedman E."/>
            <person name="Gearin G."/>
            <person name="Gellesch M."/>
            <person name="Goldberg J."/>
            <person name="Griggs A."/>
            <person name="Gujja S."/>
            <person name="Heiman D."/>
            <person name="Howarth C."/>
            <person name="Larson L."/>
            <person name="Lui A."/>
            <person name="MacDonald P.J.P."/>
            <person name="Montmayeur A."/>
            <person name="Murphy C."/>
            <person name="Neiman D."/>
            <person name="Pearson M."/>
            <person name="Priest M."/>
            <person name="Roberts A."/>
            <person name="Saif S."/>
            <person name="Shea T."/>
            <person name="Shenoy N."/>
            <person name="Sisk P."/>
            <person name="Stolte C."/>
            <person name="Sykes S."/>
            <person name="Wortman J."/>
            <person name="Nusbaum C."/>
            <person name="Birren B."/>
        </authorList>
    </citation>
    <scope>NUCLEOTIDE SEQUENCE</scope>
    <source>
        <strain evidence="2">ACB1</strain>
    </source>
</reference>
<dbReference type="PROSITE" id="PS50075">
    <property type="entry name" value="CARRIER"/>
    <property type="match status" value="1"/>
</dbReference>
<evidence type="ECO:0000313" key="3">
    <source>
        <dbReference type="Proteomes" id="UP000018461"/>
    </source>
</evidence>
<protein>
    <recommendedName>
        <fullName evidence="1">Carrier domain-containing protein</fullName>
    </recommendedName>
</protein>
<name>G9WQY5_9FIRM</name>
<dbReference type="Proteomes" id="UP000018461">
    <property type="component" value="Unassembled WGS sequence"/>
</dbReference>
<organism evidence="2 3">
    <name type="scientific">Oribacterium parvum ACB1</name>
    <dbReference type="NCBI Taxonomy" id="796943"/>
    <lineage>
        <taxon>Bacteria</taxon>
        <taxon>Bacillati</taxon>
        <taxon>Bacillota</taxon>
        <taxon>Clostridia</taxon>
        <taxon>Lachnospirales</taxon>
        <taxon>Lachnospiraceae</taxon>
        <taxon>Oribacterium</taxon>
    </lineage>
</organism>
<dbReference type="AlphaFoldDB" id="G9WQY5"/>
<accession>G9WQY5</accession>
<dbReference type="PATRIC" id="fig|796943.3.peg.2245"/>
<comment type="caution">
    <text evidence="2">The sequence shown here is derived from an EMBL/GenBank/DDBJ whole genome shotgun (WGS) entry which is preliminary data.</text>
</comment>
<dbReference type="SUPFAM" id="SSF47336">
    <property type="entry name" value="ACP-like"/>
    <property type="match status" value="1"/>
</dbReference>
<feature type="domain" description="Carrier" evidence="1">
    <location>
        <begin position="1"/>
        <end position="73"/>
    </location>
</feature>
<keyword evidence="3" id="KW-1185">Reference proteome</keyword>
<dbReference type="InterPro" id="IPR009081">
    <property type="entry name" value="PP-bd_ACP"/>
</dbReference>
<dbReference type="RefSeq" id="WP_009535607.1">
    <property type="nucleotide sequence ID" value="NZ_KE148312.1"/>
</dbReference>
<evidence type="ECO:0000259" key="1">
    <source>
        <dbReference type="PROSITE" id="PS50075"/>
    </source>
</evidence>